<sequence length="73" mass="8186">MLDATGRPRVAVMKGSQDSVSYGRLRSRYLHQVSCAGVFIRMRNKGGTAEAKPFVLCIRTKGFFIFPFSLLFP</sequence>
<reference evidence="1 2" key="1">
    <citation type="submission" date="2020-08" db="EMBL/GenBank/DDBJ databases">
        <title>Genomic Encyclopedia of Type Strains, Phase III (KMG-III): the genomes of soil and plant-associated and newly described type strains.</title>
        <authorList>
            <person name="Whitman W."/>
        </authorList>
    </citation>
    <scope>NUCLEOTIDE SEQUENCE [LARGE SCALE GENOMIC DNA]</scope>
    <source>
        <strain evidence="1 2">CECT 5862</strain>
    </source>
</reference>
<dbReference type="AlphaFoldDB" id="A0A7W5AX69"/>
<keyword evidence="2" id="KW-1185">Reference proteome</keyword>
<dbReference type="EMBL" id="JACHXK010000003">
    <property type="protein sequence ID" value="MBB3109891.1"/>
    <property type="molecule type" value="Genomic_DNA"/>
</dbReference>
<dbReference type="Proteomes" id="UP000570361">
    <property type="component" value="Unassembled WGS sequence"/>
</dbReference>
<accession>A0A7W5AX69</accession>
<name>A0A7W5AX69_9BACL</name>
<evidence type="ECO:0000313" key="2">
    <source>
        <dbReference type="Proteomes" id="UP000570361"/>
    </source>
</evidence>
<proteinExistence type="predicted"/>
<protein>
    <submittedName>
        <fullName evidence="1">Uncharacterized protein</fullName>
    </submittedName>
</protein>
<gene>
    <name evidence="1" type="ORF">FHS18_001954</name>
</gene>
<organism evidence="1 2">
    <name type="scientific">Paenibacillus phyllosphaerae</name>
    <dbReference type="NCBI Taxonomy" id="274593"/>
    <lineage>
        <taxon>Bacteria</taxon>
        <taxon>Bacillati</taxon>
        <taxon>Bacillota</taxon>
        <taxon>Bacilli</taxon>
        <taxon>Bacillales</taxon>
        <taxon>Paenibacillaceae</taxon>
        <taxon>Paenibacillus</taxon>
    </lineage>
</organism>
<comment type="caution">
    <text evidence="1">The sequence shown here is derived from an EMBL/GenBank/DDBJ whole genome shotgun (WGS) entry which is preliminary data.</text>
</comment>
<evidence type="ECO:0000313" key="1">
    <source>
        <dbReference type="EMBL" id="MBB3109891.1"/>
    </source>
</evidence>